<dbReference type="PANTHER" id="PTHR24198">
    <property type="entry name" value="ANKYRIN REPEAT AND PROTEIN KINASE DOMAIN-CONTAINING PROTEIN"/>
    <property type="match status" value="1"/>
</dbReference>
<dbReference type="PROSITE" id="PS50088">
    <property type="entry name" value="ANK_REPEAT"/>
    <property type="match status" value="2"/>
</dbReference>
<protein>
    <submittedName>
        <fullName evidence="4">Uncharacterized protein</fullName>
    </submittedName>
</protein>
<dbReference type="InterPro" id="IPR036770">
    <property type="entry name" value="Ankyrin_rpt-contain_sf"/>
</dbReference>
<dbReference type="InterPro" id="IPR002110">
    <property type="entry name" value="Ankyrin_rpt"/>
</dbReference>
<evidence type="ECO:0000256" key="1">
    <source>
        <dbReference type="ARBA" id="ARBA00022737"/>
    </source>
</evidence>
<name>A0A8S3INZ9_9BILA</name>
<accession>A0A8S3INZ9</accession>
<feature type="non-terminal residue" evidence="4">
    <location>
        <position position="141"/>
    </location>
</feature>
<evidence type="ECO:0000313" key="5">
    <source>
        <dbReference type="Proteomes" id="UP000681720"/>
    </source>
</evidence>
<evidence type="ECO:0000313" key="4">
    <source>
        <dbReference type="EMBL" id="CAF5200505.1"/>
    </source>
</evidence>
<feature type="repeat" description="ANK" evidence="3">
    <location>
        <begin position="83"/>
        <end position="111"/>
    </location>
</feature>
<dbReference type="SUPFAM" id="SSF48403">
    <property type="entry name" value="Ankyrin repeat"/>
    <property type="match status" value="1"/>
</dbReference>
<dbReference type="AlphaFoldDB" id="A0A8S3INZ9"/>
<organism evidence="4 5">
    <name type="scientific">Rotaria magnacalcarata</name>
    <dbReference type="NCBI Taxonomy" id="392030"/>
    <lineage>
        <taxon>Eukaryota</taxon>
        <taxon>Metazoa</taxon>
        <taxon>Spiralia</taxon>
        <taxon>Gnathifera</taxon>
        <taxon>Rotifera</taxon>
        <taxon>Eurotatoria</taxon>
        <taxon>Bdelloidea</taxon>
        <taxon>Philodinida</taxon>
        <taxon>Philodinidae</taxon>
        <taxon>Rotaria</taxon>
    </lineage>
</organism>
<dbReference type="PANTHER" id="PTHR24198:SF165">
    <property type="entry name" value="ANKYRIN REPEAT-CONTAINING PROTEIN-RELATED"/>
    <property type="match status" value="1"/>
</dbReference>
<reference evidence="4" key="1">
    <citation type="submission" date="2021-02" db="EMBL/GenBank/DDBJ databases">
        <authorList>
            <person name="Nowell W R."/>
        </authorList>
    </citation>
    <scope>NUCLEOTIDE SEQUENCE</scope>
</reference>
<dbReference type="Pfam" id="PF12796">
    <property type="entry name" value="Ank_2"/>
    <property type="match status" value="1"/>
</dbReference>
<evidence type="ECO:0000256" key="3">
    <source>
        <dbReference type="PROSITE-ProRule" id="PRU00023"/>
    </source>
</evidence>
<dbReference type="EMBL" id="CAJOBJ010345300">
    <property type="protein sequence ID" value="CAF5200505.1"/>
    <property type="molecule type" value="Genomic_DNA"/>
</dbReference>
<comment type="caution">
    <text evidence="4">The sequence shown here is derived from an EMBL/GenBank/DDBJ whole genome shotgun (WGS) entry which is preliminary data.</text>
</comment>
<dbReference type="PROSITE" id="PS50297">
    <property type="entry name" value="ANK_REP_REGION"/>
    <property type="match status" value="1"/>
</dbReference>
<keyword evidence="1" id="KW-0677">Repeat</keyword>
<sequence>MADTVIDNNRDEDSLLLLLRDAIVQHLPLNDIKLILSCKYVNINGCVRRGLRPIHYAVFENDIEGVRLLVEDYNADVNVLDEAGYSPLHLSAKYGYIEIMHILIDHGSLVNFHIAINDSQTRALIAPFYDVMTEPLSLCLE</sequence>
<keyword evidence="2 3" id="KW-0040">ANK repeat</keyword>
<gene>
    <name evidence="4" type="ORF">GIL414_LOCUS76418</name>
</gene>
<dbReference type="Gene3D" id="1.25.40.20">
    <property type="entry name" value="Ankyrin repeat-containing domain"/>
    <property type="match status" value="1"/>
</dbReference>
<evidence type="ECO:0000256" key="2">
    <source>
        <dbReference type="ARBA" id="ARBA00023043"/>
    </source>
</evidence>
<dbReference type="Proteomes" id="UP000681720">
    <property type="component" value="Unassembled WGS sequence"/>
</dbReference>
<dbReference type="SMART" id="SM00248">
    <property type="entry name" value="ANK"/>
    <property type="match status" value="2"/>
</dbReference>
<feature type="repeat" description="ANK" evidence="3">
    <location>
        <begin position="49"/>
        <end position="82"/>
    </location>
</feature>
<proteinExistence type="predicted"/>